<organism evidence="1 2">
    <name type="scientific">Algoriella xinjiangensis</name>
    <dbReference type="NCBI Taxonomy" id="684065"/>
    <lineage>
        <taxon>Bacteria</taxon>
        <taxon>Pseudomonadati</taxon>
        <taxon>Bacteroidota</taxon>
        <taxon>Flavobacteriia</taxon>
        <taxon>Flavobacteriales</taxon>
        <taxon>Weeksellaceae</taxon>
        <taxon>Algoriella</taxon>
    </lineage>
</organism>
<name>A0A1I4UM82_9FLAO</name>
<protein>
    <submittedName>
        <fullName evidence="1">Uncharacterized protein</fullName>
    </submittedName>
</protein>
<dbReference type="STRING" id="684065.SAMN05421738_10413"/>
<accession>A0A1I4UM82</accession>
<dbReference type="Pfam" id="PF19672">
    <property type="entry name" value="DUF6175"/>
    <property type="match status" value="1"/>
</dbReference>
<reference evidence="2" key="1">
    <citation type="submission" date="2016-10" db="EMBL/GenBank/DDBJ databases">
        <authorList>
            <person name="Varghese N."/>
            <person name="Submissions S."/>
        </authorList>
    </citation>
    <scope>NUCLEOTIDE SEQUENCE [LARGE SCALE GENOMIC DNA]</scope>
    <source>
        <strain evidence="2">XJ109</strain>
    </source>
</reference>
<gene>
    <name evidence="1" type="ORF">SAMN05421738_10413</name>
</gene>
<dbReference type="EMBL" id="FOUZ01000004">
    <property type="protein sequence ID" value="SFM90104.1"/>
    <property type="molecule type" value="Genomic_DNA"/>
</dbReference>
<evidence type="ECO:0000313" key="2">
    <source>
        <dbReference type="Proteomes" id="UP000199149"/>
    </source>
</evidence>
<dbReference type="InterPro" id="IPR046173">
    <property type="entry name" value="DUF6175"/>
</dbReference>
<dbReference type="AlphaFoldDB" id="A0A1I4UM82"/>
<evidence type="ECO:0000313" key="1">
    <source>
        <dbReference type="EMBL" id="SFM90104.1"/>
    </source>
</evidence>
<sequence length="301" mass="33895">MLLENLDYNMKSVFIKLLFSVLCLGFSNTILAQQTELKTIQPKIIVIPNLKSGEDLRAKIENDINYRIALTKIKEAFDSRGFTTIDAIAKIKAIGTNAALSQDTQTDLKSEIIRSSSADIYVDAEIDIQQTSSGNSVNFILTAYEVSSGNSLSNKVGESGKFYTEDYSKLTSKAIESIADDFLNVMQTKFDLIVKDGRTIMLNISIDKESTYTFDTEIGEESLGEKIENWIADNSYKNNYAFPNISEYLMVFDQVKIPLFEQNGRNYSPNKFSKSLENYLKTYGIKLKTTYLGNTQNVIIH</sequence>
<proteinExistence type="predicted"/>
<keyword evidence="2" id="KW-1185">Reference proteome</keyword>
<dbReference type="Proteomes" id="UP000199149">
    <property type="component" value="Unassembled WGS sequence"/>
</dbReference>